<reference evidence="2" key="1">
    <citation type="journal article" date="2021" name="Sci. Rep.">
        <title>Diploid genomic architecture of Nitzschia inconspicua, an elite biomass production diatom.</title>
        <authorList>
            <person name="Oliver A."/>
            <person name="Podell S."/>
            <person name="Pinowska A."/>
            <person name="Traller J.C."/>
            <person name="Smith S.R."/>
            <person name="McClure R."/>
            <person name="Beliaev A."/>
            <person name="Bohutskyi P."/>
            <person name="Hill E.A."/>
            <person name="Rabines A."/>
            <person name="Zheng H."/>
            <person name="Allen L.Z."/>
            <person name="Kuo A."/>
            <person name="Grigoriev I.V."/>
            <person name="Allen A.E."/>
            <person name="Hazlebeck D."/>
            <person name="Allen E.E."/>
        </authorList>
    </citation>
    <scope>NUCLEOTIDE SEQUENCE</scope>
    <source>
        <strain evidence="2">Hildebrandi</strain>
    </source>
</reference>
<dbReference type="InterPro" id="IPR013103">
    <property type="entry name" value="RVT_2"/>
</dbReference>
<keyword evidence="2" id="KW-0548">Nucleotidyltransferase</keyword>
<sequence length="186" mass="21857">MRDNVEIPDTWCPIVGFRTIKIFLATASYFKKRIYQLEYVAAFLQADVIGRKITSLPIEWKEMFKANTEVHKWLGKPLRLKKSSYADRVANLAWDETQINWFSSDIGFQRLPSERSIYVKKTAKGMMMVPNAVVDQLYFATTVEMKDWLEKETEPIKNRQTRQLLDHFGPIQIRCPSCRKELCSRE</sequence>
<comment type="caution">
    <text evidence="2">The sequence shown here is derived from an EMBL/GenBank/DDBJ whole genome shotgun (WGS) entry which is preliminary data.</text>
</comment>
<dbReference type="Pfam" id="PF07727">
    <property type="entry name" value="RVT_2"/>
    <property type="match status" value="1"/>
</dbReference>
<accession>A0A9K3L343</accession>
<evidence type="ECO:0000259" key="1">
    <source>
        <dbReference type="Pfam" id="PF07727"/>
    </source>
</evidence>
<proteinExistence type="predicted"/>
<protein>
    <submittedName>
        <fullName evidence="2">Reverse transcriptase RNA-dependent DNA polymerase</fullName>
    </submittedName>
</protein>
<keyword evidence="2" id="KW-0808">Transferase</keyword>
<keyword evidence="3" id="KW-1185">Reference proteome</keyword>
<reference evidence="2" key="2">
    <citation type="submission" date="2021-04" db="EMBL/GenBank/DDBJ databases">
        <authorList>
            <person name="Podell S."/>
        </authorList>
    </citation>
    <scope>NUCLEOTIDE SEQUENCE</scope>
    <source>
        <strain evidence="2">Hildebrandi</strain>
    </source>
</reference>
<dbReference type="AlphaFoldDB" id="A0A9K3L343"/>
<dbReference type="EMBL" id="JAGRRH010000016">
    <property type="protein sequence ID" value="KAG7353973.1"/>
    <property type="molecule type" value="Genomic_DNA"/>
</dbReference>
<gene>
    <name evidence="2" type="ORF">IV203_003329</name>
</gene>
<dbReference type="GO" id="GO:0003964">
    <property type="term" value="F:RNA-directed DNA polymerase activity"/>
    <property type="evidence" value="ECO:0007669"/>
    <property type="project" value="UniProtKB-KW"/>
</dbReference>
<feature type="domain" description="Reverse transcriptase Ty1/copia-type" evidence="1">
    <location>
        <begin position="5"/>
        <end position="140"/>
    </location>
</feature>
<evidence type="ECO:0000313" key="2">
    <source>
        <dbReference type="EMBL" id="KAG7353973.1"/>
    </source>
</evidence>
<name>A0A9K3L343_9STRA</name>
<keyword evidence="2" id="KW-0695">RNA-directed DNA polymerase</keyword>
<evidence type="ECO:0000313" key="3">
    <source>
        <dbReference type="Proteomes" id="UP000693970"/>
    </source>
</evidence>
<dbReference type="Proteomes" id="UP000693970">
    <property type="component" value="Unassembled WGS sequence"/>
</dbReference>
<organism evidence="2 3">
    <name type="scientific">Nitzschia inconspicua</name>
    <dbReference type="NCBI Taxonomy" id="303405"/>
    <lineage>
        <taxon>Eukaryota</taxon>
        <taxon>Sar</taxon>
        <taxon>Stramenopiles</taxon>
        <taxon>Ochrophyta</taxon>
        <taxon>Bacillariophyta</taxon>
        <taxon>Bacillariophyceae</taxon>
        <taxon>Bacillariophycidae</taxon>
        <taxon>Bacillariales</taxon>
        <taxon>Bacillariaceae</taxon>
        <taxon>Nitzschia</taxon>
    </lineage>
</organism>